<gene>
    <name evidence="3" type="ORF">FH969_07515</name>
</gene>
<evidence type="ECO:0000313" key="3">
    <source>
        <dbReference type="EMBL" id="TNU74766.1"/>
    </source>
</evidence>
<feature type="compositionally biased region" description="Low complexity" evidence="1">
    <location>
        <begin position="392"/>
        <end position="425"/>
    </location>
</feature>
<feature type="transmembrane region" description="Helical" evidence="2">
    <location>
        <begin position="212"/>
        <end position="235"/>
    </location>
</feature>
<proteinExistence type="predicted"/>
<comment type="caution">
    <text evidence="3">The sequence shown here is derived from an EMBL/GenBank/DDBJ whole genome shotgun (WGS) entry which is preliminary data.</text>
</comment>
<keyword evidence="2" id="KW-0472">Membrane</keyword>
<evidence type="ECO:0000256" key="1">
    <source>
        <dbReference type="SAM" id="MobiDB-lite"/>
    </source>
</evidence>
<dbReference type="EMBL" id="VENP01000022">
    <property type="protein sequence ID" value="TNU74766.1"/>
    <property type="molecule type" value="Genomic_DNA"/>
</dbReference>
<keyword evidence="2" id="KW-1133">Transmembrane helix</keyword>
<name>A0A5C5BB75_9MICO</name>
<evidence type="ECO:0000256" key="2">
    <source>
        <dbReference type="SAM" id="Phobius"/>
    </source>
</evidence>
<protein>
    <submittedName>
        <fullName evidence="3">Uncharacterized protein</fullName>
    </submittedName>
</protein>
<reference evidence="3 4" key="1">
    <citation type="submission" date="2019-06" db="EMBL/GenBank/DDBJ databases">
        <title>Draft genome sequence of Miniimonas arenae KCTC 19750T isolated from sea sand.</title>
        <authorList>
            <person name="Park S.-J."/>
        </authorList>
    </citation>
    <scope>NUCLEOTIDE SEQUENCE [LARGE SCALE GENOMIC DNA]</scope>
    <source>
        <strain evidence="3 4">KCTC 19750</strain>
    </source>
</reference>
<keyword evidence="4" id="KW-1185">Reference proteome</keyword>
<organism evidence="3 4">
    <name type="scientific">Miniimonas arenae</name>
    <dbReference type="NCBI Taxonomy" id="676201"/>
    <lineage>
        <taxon>Bacteria</taxon>
        <taxon>Bacillati</taxon>
        <taxon>Actinomycetota</taxon>
        <taxon>Actinomycetes</taxon>
        <taxon>Micrococcales</taxon>
        <taxon>Beutenbergiaceae</taxon>
        <taxon>Miniimonas</taxon>
    </lineage>
</organism>
<sequence length="431" mass="45321">MSEKSILVRSESVAYYAARVRAALDGLDPDVVDELTDGLEADLSEAVLDAVALEGAGPGESVESPAAVLESIDGEAVLARFGPPSDYAAELAAAAGVELSLARQEARRRPFRDAFALTSAGVRGRVDGLVAKHAWLREGVEMLRTLRPVWWVARGWGWAVVGMWLANRALPGRTSTWVPDNVLDWAVLLILVAASVQLGRGRIWQGRWGRRLGVLASWVGGVLAFAALCNVLSVVGTDHEANLQNAYDAGVRSRDNGVYIDGLAATNIFAYGPDGQPLPGVRILDQNGREIILSNGWDGSSWAQTPPDAIWWGGSVPVALLDPDLALNAYPLAFLPVDENGQPVGVSMNDYGVPVLDPDVTLAAPQWPVPSLPVLVVPSSNDATTPSVDPTPSADPTAEADSSADPSAEASATPEEAAPSDAPASNPEPTP</sequence>
<dbReference type="AlphaFoldDB" id="A0A5C5BB75"/>
<accession>A0A5C5BB75</accession>
<feature type="transmembrane region" description="Helical" evidence="2">
    <location>
        <begin position="182"/>
        <end position="200"/>
    </location>
</feature>
<dbReference type="RefSeq" id="WP_139986703.1">
    <property type="nucleotide sequence ID" value="NZ_VENP01000022.1"/>
</dbReference>
<dbReference type="Proteomes" id="UP000313849">
    <property type="component" value="Unassembled WGS sequence"/>
</dbReference>
<keyword evidence="2" id="KW-0812">Transmembrane</keyword>
<dbReference type="OrthoDB" id="5185521at2"/>
<evidence type="ECO:0000313" key="4">
    <source>
        <dbReference type="Proteomes" id="UP000313849"/>
    </source>
</evidence>
<dbReference type="Pfam" id="PF22564">
    <property type="entry name" value="HAAS"/>
    <property type="match status" value="1"/>
</dbReference>
<feature type="transmembrane region" description="Helical" evidence="2">
    <location>
        <begin position="151"/>
        <end position="170"/>
    </location>
</feature>
<feature type="region of interest" description="Disordered" evidence="1">
    <location>
        <begin position="378"/>
        <end position="431"/>
    </location>
</feature>
<feature type="compositionally biased region" description="Polar residues" evidence="1">
    <location>
        <begin position="381"/>
        <end position="390"/>
    </location>
</feature>